<name>A0AAW2E5M2_9ROSI</name>
<dbReference type="Proteomes" id="UP001459277">
    <property type="component" value="Unassembled WGS sequence"/>
</dbReference>
<accession>A0AAW2E5M2</accession>
<dbReference type="InterPro" id="IPR025398">
    <property type="entry name" value="DUF4371"/>
</dbReference>
<evidence type="ECO:0000259" key="1">
    <source>
        <dbReference type="SMART" id="SM00597"/>
    </source>
</evidence>
<dbReference type="AlphaFoldDB" id="A0AAW2E5M2"/>
<feature type="domain" description="TTF-type" evidence="1">
    <location>
        <begin position="72"/>
        <end position="168"/>
    </location>
</feature>
<organism evidence="2 3">
    <name type="scientific">Lithocarpus litseifolius</name>
    <dbReference type="NCBI Taxonomy" id="425828"/>
    <lineage>
        <taxon>Eukaryota</taxon>
        <taxon>Viridiplantae</taxon>
        <taxon>Streptophyta</taxon>
        <taxon>Embryophyta</taxon>
        <taxon>Tracheophyta</taxon>
        <taxon>Spermatophyta</taxon>
        <taxon>Magnoliopsida</taxon>
        <taxon>eudicotyledons</taxon>
        <taxon>Gunneridae</taxon>
        <taxon>Pentapetalae</taxon>
        <taxon>rosids</taxon>
        <taxon>fabids</taxon>
        <taxon>Fagales</taxon>
        <taxon>Fagaceae</taxon>
        <taxon>Lithocarpus</taxon>
    </lineage>
</organism>
<reference evidence="2 3" key="1">
    <citation type="submission" date="2024-01" db="EMBL/GenBank/DDBJ databases">
        <title>A telomere-to-telomere, gap-free genome of sweet tea (Lithocarpus litseifolius).</title>
        <authorList>
            <person name="Zhou J."/>
        </authorList>
    </citation>
    <scope>NUCLEOTIDE SEQUENCE [LARGE SCALE GENOMIC DNA]</scope>
    <source>
        <strain evidence="2">Zhou-2022a</strain>
        <tissue evidence="2">Leaf</tissue>
    </source>
</reference>
<dbReference type="SUPFAM" id="SSF53098">
    <property type="entry name" value="Ribonuclease H-like"/>
    <property type="match status" value="1"/>
</dbReference>
<dbReference type="InterPro" id="IPR012337">
    <property type="entry name" value="RNaseH-like_sf"/>
</dbReference>
<protein>
    <recommendedName>
        <fullName evidence="1">TTF-type domain-containing protein</fullName>
    </recommendedName>
</protein>
<dbReference type="Pfam" id="PF14291">
    <property type="entry name" value="DUF4371"/>
    <property type="match status" value="1"/>
</dbReference>
<evidence type="ECO:0000313" key="3">
    <source>
        <dbReference type="Proteomes" id="UP001459277"/>
    </source>
</evidence>
<gene>
    <name evidence="2" type="ORF">SO802_004009</name>
</gene>
<dbReference type="PANTHER" id="PTHR11697:SF230">
    <property type="entry name" value="ZINC FINGER, MYM DOMAIN CONTAINING 1"/>
    <property type="match status" value="1"/>
</dbReference>
<proteinExistence type="predicted"/>
<dbReference type="InterPro" id="IPR006580">
    <property type="entry name" value="Znf_TTF"/>
</dbReference>
<evidence type="ECO:0000313" key="2">
    <source>
        <dbReference type="EMBL" id="KAL0016940.1"/>
    </source>
</evidence>
<dbReference type="EMBL" id="JAZDWU010000001">
    <property type="protein sequence ID" value="KAL0016940.1"/>
    <property type="molecule type" value="Genomic_DNA"/>
</dbReference>
<dbReference type="PANTHER" id="PTHR11697">
    <property type="entry name" value="GENERAL TRANSCRIPTION FACTOR 2-RELATED ZINC FINGER PROTEIN"/>
    <property type="match status" value="1"/>
</dbReference>
<comment type="caution">
    <text evidence="2">The sequence shown here is derived from an EMBL/GenBank/DDBJ whole genome shotgun (WGS) entry which is preliminary data.</text>
</comment>
<dbReference type="InterPro" id="IPR055298">
    <property type="entry name" value="AtLOH3-like"/>
</dbReference>
<dbReference type="SMART" id="SM00597">
    <property type="entry name" value="ZnF_TTF"/>
    <property type="match status" value="1"/>
</dbReference>
<keyword evidence="3" id="KW-1185">Reference proteome</keyword>
<sequence length="578" mass="66257">MENPNHNNESGSNLKHTRIEVDVANLPTNLGLRRKISDYHPNERDQIRKHYLQNKACQPVNHDFLQSQFGKTKRRFNPMWFKEYPSWLEYSITKDAAYCLYCYLFRPDTGDQGGGDSFVTERFRNWKKKKKEKLQNHIGDHNSAHNIAQRKCEALLNQRQSIQTVICKQSDVEKREYRTHLNALVDCICFLQRQGLAFRGHDESKDSNNQGNFLELLRFLANHNEEIDKAVLENAPENHQMTSLDIQKEIANAAAVETINAIIKDMGDSLFDIIVDESRYMSTKEQLAIALRYVDKLGHVNERFLGITHVNNTSAVTLKSAIEEVFNKHSLSISRLRGQGYDGASNMRGELNGLKTLILKDNPSVYYVHCFAHQLQLTLVAVAKNHIQITTFFNLVAKVFNIVGASCKHRDILCEKRNAEVIEALKNNEISTGRGLNQEMSLKRPGDTHWSSHYGALVNLIHMFSSIIDVIETIIEDGLDSDQRAEANIVIGLLQTFEFVFDLHLMKGVLGLSNELSQALQRKDQDIVNAMKLVDISKQRLQVMRNDEWNTLLEEVFAFCAKNNIDVLDMEDLYQPRP</sequence>